<dbReference type="Proteomes" id="UP000475117">
    <property type="component" value="Chromosome"/>
</dbReference>
<protein>
    <recommendedName>
        <fullName evidence="5">DUF4239 domain-containing protein</fullName>
    </recommendedName>
</protein>
<keyword evidence="2" id="KW-0812">Transmembrane</keyword>
<feature type="compositionally biased region" description="Basic and acidic residues" evidence="1">
    <location>
        <begin position="278"/>
        <end position="288"/>
    </location>
</feature>
<dbReference type="AlphaFoldDB" id="A0A6B3L9H6"/>
<evidence type="ECO:0000313" key="3">
    <source>
        <dbReference type="EMBL" id="QQL44184.1"/>
    </source>
</evidence>
<reference evidence="3 4" key="1">
    <citation type="submission" date="2020-12" db="EMBL/GenBank/DDBJ databases">
        <title>Sulforoseuscoccus oceanibium gen. nov., sp. nov., a representative of the phylum Verrucomicrobia with special cytoplasmic membrane, and proposal of Sulforoseuscoccusaceae fam. nov.</title>
        <authorList>
            <person name="Xi F."/>
        </authorList>
    </citation>
    <scope>NUCLEOTIDE SEQUENCE [LARGE SCALE GENOMIC DNA]</scope>
    <source>
        <strain evidence="3 4">T37</strain>
    </source>
</reference>
<dbReference type="InterPro" id="IPR025333">
    <property type="entry name" value="DUF4239"/>
</dbReference>
<name>A0A6B3L9H6_9BACT</name>
<dbReference type="EMBL" id="CP066776">
    <property type="protein sequence ID" value="QQL44184.1"/>
    <property type="molecule type" value="Genomic_DNA"/>
</dbReference>
<dbReference type="KEGG" id="soa:G3M56_009785"/>
<evidence type="ECO:0000313" key="4">
    <source>
        <dbReference type="Proteomes" id="UP000475117"/>
    </source>
</evidence>
<dbReference type="RefSeq" id="WP_164362461.1">
    <property type="nucleotide sequence ID" value="NZ_CP066776.1"/>
</dbReference>
<feature type="transmembrane region" description="Helical" evidence="2">
    <location>
        <begin position="6"/>
        <end position="30"/>
    </location>
</feature>
<sequence length="288" mass="31832">MQIPVIYEIPIVASGLLIVVILLGCAELSYRVGKWQYKRGKGSAQDSRGDSILSAMIGMLALVLAFTYSYTVTRADNRKHAVISQTNALGTAFDRAGLIDEPYRTRLRQQLLDYTAALEIRAESMNTREKRAAKFEEISALEAKLWPTVEEFIAQSDSPGPLKVAVATSINDVLDSMNLRLHAGLDRLPTAILCMLLFIAAAALSVAGFSAGRANNLRRWRMTALILSIAAIMQTITDFDRPGSGFIRTNQSSFPRLEAEMRARLALPHPPQKQNARSPERSRERAVD</sequence>
<keyword evidence="4" id="KW-1185">Reference proteome</keyword>
<feature type="region of interest" description="Disordered" evidence="1">
    <location>
        <begin position="265"/>
        <end position="288"/>
    </location>
</feature>
<dbReference type="Pfam" id="PF14023">
    <property type="entry name" value="Bestrophin-like"/>
    <property type="match status" value="1"/>
</dbReference>
<accession>A0A6B3L9H6</accession>
<proteinExistence type="predicted"/>
<evidence type="ECO:0000256" key="1">
    <source>
        <dbReference type="SAM" id="MobiDB-lite"/>
    </source>
</evidence>
<evidence type="ECO:0000256" key="2">
    <source>
        <dbReference type="SAM" id="Phobius"/>
    </source>
</evidence>
<gene>
    <name evidence="3" type="ORF">G3M56_009785</name>
</gene>
<keyword evidence="2" id="KW-1133">Transmembrane helix</keyword>
<feature type="transmembrane region" description="Helical" evidence="2">
    <location>
        <begin position="188"/>
        <end position="212"/>
    </location>
</feature>
<feature type="transmembrane region" description="Helical" evidence="2">
    <location>
        <begin position="51"/>
        <end position="70"/>
    </location>
</feature>
<organism evidence="3 4">
    <name type="scientific">Sulfuriroseicoccus oceanibius</name>
    <dbReference type="NCBI Taxonomy" id="2707525"/>
    <lineage>
        <taxon>Bacteria</taxon>
        <taxon>Pseudomonadati</taxon>
        <taxon>Verrucomicrobiota</taxon>
        <taxon>Verrucomicrobiia</taxon>
        <taxon>Verrucomicrobiales</taxon>
        <taxon>Verrucomicrobiaceae</taxon>
        <taxon>Sulfuriroseicoccus</taxon>
    </lineage>
</organism>
<keyword evidence="2" id="KW-0472">Membrane</keyword>
<evidence type="ECO:0008006" key="5">
    <source>
        <dbReference type="Google" id="ProtNLM"/>
    </source>
</evidence>